<proteinExistence type="predicted"/>
<evidence type="ECO:0000313" key="1">
    <source>
        <dbReference type="EMBL" id="EUA85005.1"/>
    </source>
</evidence>
<name>X8EYS1_MYCXE</name>
<accession>X8EYS1</accession>
<dbReference type="PATRIC" id="fig|1299334.3.peg.33"/>
<gene>
    <name evidence="1" type="ORF">I553_3802</name>
</gene>
<comment type="caution">
    <text evidence="1">The sequence shown here is derived from an EMBL/GenBank/DDBJ whole genome shotgun (WGS) entry which is preliminary data.</text>
</comment>
<dbReference type="AlphaFoldDB" id="X8EYS1"/>
<dbReference type="EMBL" id="JAOB01000002">
    <property type="protein sequence ID" value="EUA85005.1"/>
    <property type="molecule type" value="Genomic_DNA"/>
</dbReference>
<sequence length="64" mass="7283">MALLREHGVEVVVAAAWRCRTRRRPTRCCCSPRVNICDDALLRRLANVPVDLLLVEPTSRARAR</sequence>
<protein>
    <submittedName>
        <fullName evidence="1">Uncharacterized protein</fullName>
    </submittedName>
</protein>
<organism evidence="1">
    <name type="scientific">Mycobacterium xenopi 4042</name>
    <dbReference type="NCBI Taxonomy" id="1299334"/>
    <lineage>
        <taxon>Bacteria</taxon>
        <taxon>Bacillati</taxon>
        <taxon>Actinomycetota</taxon>
        <taxon>Actinomycetes</taxon>
        <taxon>Mycobacteriales</taxon>
        <taxon>Mycobacteriaceae</taxon>
        <taxon>Mycobacterium</taxon>
    </lineage>
</organism>
<reference evidence="1" key="1">
    <citation type="submission" date="2014-01" db="EMBL/GenBank/DDBJ databases">
        <authorList>
            <person name="Brown-Elliot B."/>
            <person name="Wallace R."/>
            <person name="Lenaerts A."/>
            <person name="Ordway D."/>
            <person name="DeGroote M.A."/>
            <person name="Parker T."/>
            <person name="Sizemore C."/>
            <person name="Tallon L.J."/>
            <person name="Sadzewicz L.K."/>
            <person name="Sengamalay N."/>
            <person name="Fraser C.M."/>
            <person name="Hine E."/>
            <person name="Shefchek K.A."/>
            <person name="Das S.P."/>
            <person name="Tettelin H."/>
        </authorList>
    </citation>
    <scope>NUCLEOTIDE SEQUENCE [LARGE SCALE GENOMIC DNA]</scope>
    <source>
        <strain evidence="1">4042</strain>
    </source>
</reference>